<dbReference type="Gene3D" id="3.30.420.10">
    <property type="entry name" value="Ribonuclease H-like superfamily/Ribonuclease H"/>
    <property type="match status" value="1"/>
</dbReference>
<gene>
    <name evidence="2" type="ORF">A2438_01280</name>
</gene>
<name>A0A1F4U7P7_UNCSA</name>
<dbReference type="PANTHER" id="PTHR46387">
    <property type="entry name" value="POLYNUCLEOTIDYL TRANSFERASE, RIBONUCLEASE H-LIKE SUPERFAMILY PROTEIN"/>
    <property type="match status" value="1"/>
</dbReference>
<reference evidence="2 3" key="1">
    <citation type="journal article" date="2016" name="Nat. Commun.">
        <title>Thousands of microbial genomes shed light on interconnected biogeochemical processes in an aquifer system.</title>
        <authorList>
            <person name="Anantharaman K."/>
            <person name="Brown C.T."/>
            <person name="Hug L.A."/>
            <person name="Sharon I."/>
            <person name="Castelle C.J."/>
            <person name="Probst A.J."/>
            <person name="Thomas B.C."/>
            <person name="Singh A."/>
            <person name="Wilkins M.J."/>
            <person name="Karaoz U."/>
            <person name="Brodie E.L."/>
            <person name="Williams K.H."/>
            <person name="Hubbard S.S."/>
            <person name="Banfield J.F."/>
        </authorList>
    </citation>
    <scope>NUCLEOTIDE SEQUENCE [LARGE SCALE GENOMIC DNA]</scope>
</reference>
<evidence type="ECO:0000259" key="1">
    <source>
        <dbReference type="PROSITE" id="PS50879"/>
    </source>
</evidence>
<dbReference type="EMBL" id="MEUJ01000002">
    <property type="protein sequence ID" value="OGC40909.1"/>
    <property type="molecule type" value="Genomic_DNA"/>
</dbReference>
<evidence type="ECO:0000313" key="2">
    <source>
        <dbReference type="EMBL" id="OGC40909.1"/>
    </source>
</evidence>
<organism evidence="2 3">
    <name type="scientific">candidate division WOR-1 bacterium RIFOXYC2_FULL_46_14</name>
    <dbReference type="NCBI Taxonomy" id="1802587"/>
    <lineage>
        <taxon>Bacteria</taxon>
        <taxon>Bacillati</taxon>
        <taxon>Saganbacteria</taxon>
    </lineage>
</organism>
<dbReference type="CDD" id="cd09279">
    <property type="entry name" value="RNase_HI_like"/>
    <property type="match status" value="1"/>
</dbReference>
<dbReference type="SUPFAM" id="SSF53098">
    <property type="entry name" value="Ribonuclease H-like"/>
    <property type="match status" value="1"/>
</dbReference>
<proteinExistence type="predicted"/>
<protein>
    <recommendedName>
        <fullName evidence="1">RNase H type-1 domain-containing protein</fullName>
    </recommendedName>
</protein>
<dbReference type="PROSITE" id="PS50879">
    <property type="entry name" value="RNASE_H_1"/>
    <property type="match status" value="1"/>
</dbReference>
<comment type="caution">
    <text evidence="2">The sequence shown here is derived from an EMBL/GenBank/DDBJ whole genome shotgun (WGS) entry which is preliminary data.</text>
</comment>
<dbReference type="GO" id="GO:0004523">
    <property type="term" value="F:RNA-DNA hybrid ribonuclease activity"/>
    <property type="evidence" value="ECO:0007669"/>
    <property type="project" value="InterPro"/>
</dbReference>
<sequence>MQNKIQVFIDGAARGNPGPAGIGIAVLDHDKIIKEFADYIGETTNNVAEYTALLRGLEETLLLGYKEADFFSDSELLVKQLKGEYRVKDEKLKPLFMNAQMLAKRFKHFSITHIRREKNKLADELANLGIDKKTKA</sequence>
<dbReference type="InterPro" id="IPR002156">
    <property type="entry name" value="RNaseH_domain"/>
</dbReference>
<dbReference type="Pfam" id="PF13456">
    <property type="entry name" value="RVT_3"/>
    <property type="match status" value="1"/>
</dbReference>
<dbReference type="AlphaFoldDB" id="A0A1F4U7P7"/>
<feature type="domain" description="RNase H type-1" evidence="1">
    <location>
        <begin position="1"/>
        <end position="131"/>
    </location>
</feature>
<dbReference type="InterPro" id="IPR036397">
    <property type="entry name" value="RNaseH_sf"/>
</dbReference>
<dbReference type="InterPro" id="IPR012337">
    <property type="entry name" value="RNaseH-like_sf"/>
</dbReference>
<dbReference type="PANTHER" id="PTHR46387:SF2">
    <property type="entry name" value="RIBONUCLEASE HI"/>
    <property type="match status" value="1"/>
</dbReference>
<evidence type="ECO:0000313" key="3">
    <source>
        <dbReference type="Proteomes" id="UP000179242"/>
    </source>
</evidence>
<dbReference type="Proteomes" id="UP000179242">
    <property type="component" value="Unassembled WGS sequence"/>
</dbReference>
<accession>A0A1F4U7P7</accession>
<dbReference type="GO" id="GO:0003676">
    <property type="term" value="F:nucleic acid binding"/>
    <property type="evidence" value="ECO:0007669"/>
    <property type="project" value="InterPro"/>
</dbReference>